<accession>A0A5B0WVW6</accession>
<protein>
    <submittedName>
        <fullName evidence="2">YceI family protein</fullName>
    </submittedName>
</protein>
<evidence type="ECO:0000313" key="2">
    <source>
        <dbReference type="EMBL" id="KAA1190637.1"/>
    </source>
</evidence>
<dbReference type="InterPro" id="IPR036761">
    <property type="entry name" value="TTHA0802/YceI-like_sf"/>
</dbReference>
<reference evidence="2 3" key="1">
    <citation type="submission" date="2019-09" db="EMBL/GenBank/DDBJ databases">
        <authorList>
            <person name="Chen X.-Y."/>
        </authorList>
    </citation>
    <scope>NUCLEOTIDE SEQUENCE [LARGE SCALE GENOMIC DNA]</scope>
    <source>
        <strain evidence="2 3">NY5</strain>
    </source>
</reference>
<dbReference type="InterPro" id="IPR027016">
    <property type="entry name" value="UCP029811"/>
</dbReference>
<dbReference type="SMART" id="SM00867">
    <property type="entry name" value="YceI"/>
    <property type="match status" value="1"/>
</dbReference>
<evidence type="ECO:0000313" key="3">
    <source>
        <dbReference type="Proteomes" id="UP000323708"/>
    </source>
</evidence>
<evidence type="ECO:0000259" key="1">
    <source>
        <dbReference type="SMART" id="SM00867"/>
    </source>
</evidence>
<comment type="caution">
    <text evidence="2">The sequence shown here is derived from an EMBL/GenBank/DDBJ whole genome shotgun (WGS) entry which is preliminary data.</text>
</comment>
<dbReference type="InterPro" id="IPR007372">
    <property type="entry name" value="Lipid/polyisoprenoid-bd_YceI"/>
</dbReference>
<name>A0A5B0WVW6_9GAMM</name>
<gene>
    <name evidence="2" type="ORF">F0M18_12570</name>
</gene>
<dbReference type="SUPFAM" id="SSF101874">
    <property type="entry name" value="YceI-like"/>
    <property type="match status" value="1"/>
</dbReference>
<dbReference type="PIRSF" id="PIRSF029811">
    <property type="entry name" value="UCP029811"/>
    <property type="match status" value="1"/>
</dbReference>
<sequence length="212" mass="22495">MGGAGRARSSRRRGGRNVAITGRILGIILGSALIAAQANAQWELNDSNSVINFVSVKNASIAETHSFPVLMGYISEQGAVRVSIDLNSVETLIPIRNERMRKMLFNTAKFPAAKVSAEVDTEVLAEASRGGTVTTELPVNVSLHGVEQSVSVPVVVFSDSGHLRVMSSRPVLLRAEDFGLAAGVDALREVAGLSSISTAIPVTLNLQFRQAE</sequence>
<dbReference type="PANTHER" id="PTHR34406">
    <property type="entry name" value="PROTEIN YCEI"/>
    <property type="match status" value="1"/>
</dbReference>
<dbReference type="EMBL" id="VTUX01000005">
    <property type="protein sequence ID" value="KAA1190637.1"/>
    <property type="molecule type" value="Genomic_DNA"/>
</dbReference>
<proteinExistence type="predicted"/>
<dbReference type="PANTHER" id="PTHR34406:SF1">
    <property type="entry name" value="PROTEIN YCEI"/>
    <property type="match status" value="1"/>
</dbReference>
<dbReference type="Pfam" id="PF04264">
    <property type="entry name" value="YceI"/>
    <property type="match status" value="1"/>
</dbReference>
<dbReference type="Gene3D" id="2.40.128.110">
    <property type="entry name" value="Lipid/polyisoprenoid-binding, YceI-like"/>
    <property type="match status" value="1"/>
</dbReference>
<dbReference type="Proteomes" id="UP000323708">
    <property type="component" value="Unassembled WGS sequence"/>
</dbReference>
<keyword evidence="3" id="KW-1185">Reference proteome</keyword>
<feature type="domain" description="Lipid/polyisoprenoid-binding YceI-like" evidence="1">
    <location>
        <begin position="41"/>
        <end position="209"/>
    </location>
</feature>
<organism evidence="2 3">
    <name type="scientific">Pseudohalioglobus sediminis</name>
    <dbReference type="NCBI Taxonomy" id="2606449"/>
    <lineage>
        <taxon>Bacteria</taxon>
        <taxon>Pseudomonadati</taxon>
        <taxon>Pseudomonadota</taxon>
        <taxon>Gammaproteobacteria</taxon>
        <taxon>Cellvibrionales</taxon>
        <taxon>Halieaceae</taxon>
        <taxon>Pseudohalioglobus</taxon>
    </lineage>
</organism>
<dbReference type="AlphaFoldDB" id="A0A5B0WVW6"/>